<feature type="domain" description="Transcription factor TFIIIC triple barrel" evidence="2">
    <location>
        <begin position="276"/>
        <end position="341"/>
    </location>
</feature>
<organism evidence="3 4">
    <name type="scientific">Taenia crassiceps</name>
    <dbReference type="NCBI Taxonomy" id="6207"/>
    <lineage>
        <taxon>Eukaryota</taxon>
        <taxon>Metazoa</taxon>
        <taxon>Spiralia</taxon>
        <taxon>Lophotrochozoa</taxon>
        <taxon>Platyhelminthes</taxon>
        <taxon>Cestoda</taxon>
        <taxon>Eucestoda</taxon>
        <taxon>Cyclophyllidea</taxon>
        <taxon>Taeniidae</taxon>
        <taxon>Taenia</taxon>
    </lineage>
</organism>
<keyword evidence="4" id="KW-1185">Reference proteome</keyword>
<dbReference type="EMBL" id="JAKROA010000006">
    <property type="protein sequence ID" value="KAL5106305.1"/>
    <property type="molecule type" value="Genomic_DNA"/>
</dbReference>
<dbReference type="PANTHER" id="PTHR21435:SF1">
    <property type="entry name" value="MITOCHONDRIAL IMPORT INNER MEMBRANE TRANSLOCASE SUBUNIT TIM29"/>
    <property type="match status" value="1"/>
</dbReference>
<dbReference type="Pfam" id="PF10171">
    <property type="entry name" value="Tim29"/>
    <property type="match status" value="2"/>
</dbReference>
<dbReference type="Gene3D" id="2.60.40.4370">
    <property type="match status" value="1"/>
</dbReference>
<gene>
    <name evidence="3" type="ORF">TcWFU_006860</name>
</gene>
<evidence type="ECO:0000313" key="4">
    <source>
        <dbReference type="Proteomes" id="UP001651158"/>
    </source>
</evidence>
<dbReference type="Proteomes" id="UP001651158">
    <property type="component" value="Unassembled WGS sequence"/>
</dbReference>
<dbReference type="Pfam" id="PF10419">
    <property type="entry name" value="TFIIIC_sub6"/>
    <property type="match status" value="1"/>
</dbReference>
<evidence type="ECO:0000256" key="1">
    <source>
        <dbReference type="SAM" id="MobiDB-lite"/>
    </source>
</evidence>
<evidence type="ECO:0000313" key="3">
    <source>
        <dbReference type="EMBL" id="KAL5106305.1"/>
    </source>
</evidence>
<sequence length="402" mass="45284">MQRLCRNFYKKAPKDGFFQRTGKGVWFYFQRIGSDYANTFRDTLKQIRQKPIRFAGITTTICAAYAAYISCPYEHDYRAALLSASIDLWDTPACLQSQRSLAHIEKRITALSHGHLRYCSILGLVYFIWRDDRTDGCRLYSEICPYTNASSGSASDSQSGPFRGFLRLFLYDTPPGKNVSEVGFLDRAKHIFSTRIVDVGALGRFWALYSAMFDYDINEEEFPEAAAVIVSTTTNTSPVPARGEVTENTDSQETTENTDEPYKFEGGEDEWEVVNETLVYADCVGAIESELMEAGKSVLLVDLDAESPLIQIGPAIFQGTYAECLGTNLIFEKHIPSPENAQVSMNTVAKPSIELFASRTKSSVRPDFTYFAKRINPLPFAISACTRFRLLCGYYYLYIINC</sequence>
<feature type="compositionally biased region" description="Polar residues" evidence="1">
    <location>
        <begin position="246"/>
        <end position="255"/>
    </location>
</feature>
<comment type="caution">
    <text evidence="3">The sequence shown here is derived from an EMBL/GenBank/DDBJ whole genome shotgun (WGS) entry which is preliminary data.</text>
</comment>
<proteinExistence type="predicted"/>
<feature type="region of interest" description="Disordered" evidence="1">
    <location>
        <begin position="236"/>
        <end position="264"/>
    </location>
</feature>
<reference evidence="3 4" key="1">
    <citation type="journal article" date="2022" name="Front. Cell. Infect. Microbiol.">
        <title>The Genomes of Two Strains of Taenia crassiceps the Animal Model for the Study of Human Cysticercosis.</title>
        <authorList>
            <person name="Bobes R.J."/>
            <person name="Estrada K."/>
            <person name="Rios-Valencia D.G."/>
            <person name="Calderon-Gallegos A."/>
            <person name="de la Torre P."/>
            <person name="Carrero J.C."/>
            <person name="Sanchez-Flores A."/>
            <person name="Laclette J.P."/>
        </authorList>
    </citation>
    <scope>NUCLEOTIDE SEQUENCE [LARGE SCALE GENOMIC DNA]</scope>
    <source>
        <strain evidence="3">WFUcys</strain>
    </source>
</reference>
<evidence type="ECO:0000259" key="2">
    <source>
        <dbReference type="Pfam" id="PF10419"/>
    </source>
</evidence>
<dbReference type="PANTHER" id="PTHR21435">
    <property type="entry name" value="MITOCHONDRIAL IMPORT INNER MEMBRANE TRANSLOCASE SUBUNIT TIM29"/>
    <property type="match status" value="1"/>
</dbReference>
<dbReference type="InterPro" id="IPR019322">
    <property type="entry name" value="TIMM29"/>
</dbReference>
<accession>A0ABR4Q9Q6</accession>
<protein>
    <recommendedName>
        <fullName evidence="2">Transcription factor TFIIIC triple barrel domain-containing protein</fullName>
    </recommendedName>
</protein>
<name>A0ABR4Q9Q6_9CEST</name>
<dbReference type="InterPro" id="IPR019481">
    <property type="entry name" value="TFIIIC_triple_barrel"/>
</dbReference>